<dbReference type="EMBL" id="CARXXK010000005">
    <property type="protein sequence ID" value="CAI6368221.1"/>
    <property type="molecule type" value="Genomic_DNA"/>
</dbReference>
<dbReference type="AlphaFoldDB" id="A0AAV0XJC6"/>
<keyword evidence="2" id="KW-1185">Reference proteome</keyword>
<sequence length="114" mass="13680">MDVYLSSESEDDEILLLAEIVADDEERKRKKKRKCWVHSINKEREVSGEYCTLMPELRKDPERFHIYFRMTPKCFDQVLGWIIDDIQKMPTNFRNPIPPSERLAISLRYDFVIL</sequence>
<evidence type="ECO:0000313" key="1">
    <source>
        <dbReference type="EMBL" id="CAI6368221.1"/>
    </source>
</evidence>
<proteinExistence type="predicted"/>
<reference evidence="1 2" key="1">
    <citation type="submission" date="2023-01" db="EMBL/GenBank/DDBJ databases">
        <authorList>
            <person name="Whitehead M."/>
        </authorList>
    </citation>
    <scope>NUCLEOTIDE SEQUENCE [LARGE SCALE GENOMIC DNA]</scope>
</reference>
<comment type="caution">
    <text evidence="1">The sequence shown here is derived from an EMBL/GenBank/DDBJ whole genome shotgun (WGS) entry which is preliminary data.</text>
</comment>
<gene>
    <name evidence="1" type="ORF">MEUPH1_LOCUS22606</name>
</gene>
<protein>
    <submittedName>
        <fullName evidence="1">Uncharacterized protein</fullName>
    </submittedName>
</protein>
<accession>A0AAV0XJC6</accession>
<dbReference type="Proteomes" id="UP001160148">
    <property type="component" value="Unassembled WGS sequence"/>
</dbReference>
<evidence type="ECO:0000313" key="2">
    <source>
        <dbReference type="Proteomes" id="UP001160148"/>
    </source>
</evidence>
<organism evidence="1 2">
    <name type="scientific">Macrosiphum euphorbiae</name>
    <name type="common">potato aphid</name>
    <dbReference type="NCBI Taxonomy" id="13131"/>
    <lineage>
        <taxon>Eukaryota</taxon>
        <taxon>Metazoa</taxon>
        <taxon>Ecdysozoa</taxon>
        <taxon>Arthropoda</taxon>
        <taxon>Hexapoda</taxon>
        <taxon>Insecta</taxon>
        <taxon>Pterygota</taxon>
        <taxon>Neoptera</taxon>
        <taxon>Paraneoptera</taxon>
        <taxon>Hemiptera</taxon>
        <taxon>Sternorrhyncha</taxon>
        <taxon>Aphidomorpha</taxon>
        <taxon>Aphidoidea</taxon>
        <taxon>Aphididae</taxon>
        <taxon>Macrosiphini</taxon>
        <taxon>Macrosiphum</taxon>
    </lineage>
</organism>
<name>A0AAV0XJC6_9HEMI</name>